<dbReference type="UniPathway" id="UPA00078">
    <property type="reaction ID" value="UER00161"/>
</dbReference>
<name>A0A5J6LAP7_9GAMM</name>
<dbReference type="GO" id="GO:0005829">
    <property type="term" value="C:cytosol"/>
    <property type="evidence" value="ECO:0007669"/>
    <property type="project" value="TreeGrafter"/>
</dbReference>
<comment type="catalytic activity">
    <reaction evidence="8">
        <text>(7R,8S)-7,8-diammoniononanoate + CO2 + ATP = (4R,5S)-dethiobiotin + ADP + phosphate + 3 H(+)</text>
        <dbReference type="Rhea" id="RHEA:15805"/>
        <dbReference type="ChEBI" id="CHEBI:15378"/>
        <dbReference type="ChEBI" id="CHEBI:16526"/>
        <dbReference type="ChEBI" id="CHEBI:30616"/>
        <dbReference type="ChEBI" id="CHEBI:43474"/>
        <dbReference type="ChEBI" id="CHEBI:149469"/>
        <dbReference type="ChEBI" id="CHEBI:149473"/>
        <dbReference type="ChEBI" id="CHEBI:456216"/>
        <dbReference type="EC" id="6.3.3.3"/>
    </reaction>
</comment>
<dbReference type="FunFam" id="3.40.50.300:FF:000292">
    <property type="entry name" value="ATP-dependent dethiobiotin synthetase BioD"/>
    <property type="match status" value="1"/>
</dbReference>
<dbReference type="Pfam" id="PF13500">
    <property type="entry name" value="AAA_26"/>
    <property type="match status" value="1"/>
</dbReference>
<feature type="binding site" evidence="8">
    <location>
        <begin position="204"/>
        <end position="206"/>
    </location>
    <ligand>
        <name>ATP</name>
        <dbReference type="ChEBI" id="CHEBI:30616"/>
    </ligand>
</feature>
<evidence type="ECO:0000256" key="6">
    <source>
        <dbReference type="ARBA" id="ARBA00022840"/>
    </source>
</evidence>
<dbReference type="InterPro" id="IPR004472">
    <property type="entry name" value="DTB_synth_BioD"/>
</dbReference>
<feature type="active site" evidence="8">
    <location>
        <position position="38"/>
    </location>
</feature>
<dbReference type="InterPro" id="IPR027417">
    <property type="entry name" value="P-loop_NTPase"/>
</dbReference>
<keyword evidence="1 8" id="KW-0963">Cytoplasm</keyword>
<dbReference type="EMBL" id="CP044222">
    <property type="protein sequence ID" value="QEW05613.1"/>
    <property type="molecule type" value="Genomic_DNA"/>
</dbReference>
<dbReference type="PIRSF" id="PIRSF006755">
    <property type="entry name" value="DTB_synth"/>
    <property type="match status" value="1"/>
</dbReference>
<comment type="subcellular location">
    <subcellularLocation>
        <location evidence="8">Cytoplasm</location>
    </subcellularLocation>
</comment>
<dbReference type="Proteomes" id="UP000325606">
    <property type="component" value="Chromosome"/>
</dbReference>
<dbReference type="PANTHER" id="PTHR43210">
    <property type="entry name" value="DETHIOBIOTIN SYNTHETASE"/>
    <property type="match status" value="1"/>
</dbReference>
<dbReference type="GO" id="GO:0000287">
    <property type="term" value="F:magnesium ion binding"/>
    <property type="evidence" value="ECO:0007669"/>
    <property type="project" value="UniProtKB-UniRule"/>
</dbReference>
<dbReference type="GO" id="GO:0042803">
    <property type="term" value="F:protein homodimerization activity"/>
    <property type="evidence" value="ECO:0007669"/>
    <property type="project" value="UniProtKB-ARBA"/>
</dbReference>
<dbReference type="GO" id="GO:0005524">
    <property type="term" value="F:ATP binding"/>
    <property type="evidence" value="ECO:0007669"/>
    <property type="project" value="UniProtKB-UniRule"/>
</dbReference>
<comment type="cofactor">
    <cofactor evidence="8">
        <name>Mg(2+)</name>
        <dbReference type="ChEBI" id="CHEBI:18420"/>
    </cofactor>
</comment>
<dbReference type="HAMAP" id="MF_00336">
    <property type="entry name" value="BioD"/>
    <property type="match status" value="1"/>
</dbReference>
<dbReference type="RefSeq" id="WP_151053657.1">
    <property type="nucleotide sequence ID" value="NZ_CP044222.1"/>
</dbReference>
<dbReference type="GO" id="GO:0009102">
    <property type="term" value="P:biotin biosynthetic process"/>
    <property type="evidence" value="ECO:0007669"/>
    <property type="project" value="UniProtKB-UniRule"/>
</dbReference>
<feature type="binding site" evidence="8">
    <location>
        <begin position="115"/>
        <end position="118"/>
    </location>
    <ligand>
        <name>ATP</name>
        <dbReference type="ChEBI" id="CHEBI:30616"/>
    </ligand>
</feature>
<feature type="binding site" evidence="8">
    <location>
        <position position="115"/>
    </location>
    <ligand>
        <name>Mg(2+)</name>
        <dbReference type="ChEBI" id="CHEBI:18420"/>
    </ligand>
</feature>
<sequence length="227" mass="24291">MKHAYFITGTDTDVGKTLVTTTLLYQAGQLQLQTIGLKPLAAGCEQTSEGLRNADALLLQRYASVPLSYDQVNPVALEAAVAPHIAAAGQQLSADRLAAYCRGALMQKADLVLVEGAGGWRVPLNSRENLSSLAQLLELPVILVVGMKLGCLNHALLTVEAIARDGVQLAGWVACQTNAEMQCLNENLASLRQRIRAPLLGVIPWLEQPDPVVASDYLDLSILMPTP</sequence>
<evidence type="ECO:0000256" key="1">
    <source>
        <dbReference type="ARBA" id="ARBA00022490"/>
    </source>
</evidence>
<dbReference type="NCBIfam" id="TIGR00347">
    <property type="entry name" value="bioD"/>
    <property type="match status" value="1"/>
</dbReference>
<keyword evidence="2 8" id="KW-0436">Ligase</keyword>
<dbReference type="KEGG" id="nik:F5I99_03400"/>
<keyword evidence="5 8" id="KW-0093">Biotin biosynthesis</keyword>
<evidence type="ECO:0000256" key="5">
    <source>
        <dbReference type="ARBA" id="ARBA00022756"/>
    </source>
</evidence>
<evidence type="ECO:0000256" key="3">
    <source>
        <dbReference type="ARBA" id="ARBA00022723"/>
    </source>
</evidence>
<keyword evidence="3 8" id="KW-0479">Metal-binding</keyword>
<protein>
    <recommendedName>
        <fullName evidence="8">ATP-dependent dethiobiotin synthetase BioD</fullName>
        <ecNumber evidence="8">6.3.3.3</ecNumber>
    </recommendedName>
    <alternativeName>
        <fullName evidence="8">DTB synthetase</fullName>
        <shortName evidence="8">DTBS</shortName>
    </alternativeName>
    <alternativeName>
        <fullName evidence="8">Dethiobiotin synthase</fullName>
    </alternativeName>
</protein>
<comment type="subunit">
    <text evidence="8">Homodimer.</text>
</comment>
<feature type="binding site" evidence="8">
    <location>
        <position position="55"/>
    </location>
    <ligand>
        <name>ATP</name>
        <dbReference type="ChEBI" id="CHEBI:30616"/>
    </ligand>
</feature>
<reference evidence="9 10" key="1">
    <citation type="submission" date="2019-09" db="EMBL/GenBank/DDBJ databases">
        <title>Nitrincola iocasae sp. nov., a bacterium isolated from the sediment collected at a cold seep field in South China Sea.</title>
        <authorList>
            <person name="Zhang H."/>
            <person name="Wang H."/>
            <person name="Li C."/>
        </authorList>
    </citation>
    <scope>NUCLEOTIDE SEQUENCE [LARGE SCALE GENOMIC DNA]</scope>
    <source>
        <strain evidence="9 10">KXZD1103</strain>
    </source>
</reference>
<dbReference type="AlphaFoldDB" id="A0A5J6LAP7"/>
<comment type="pathway">
    <text evidence="8">Cofactor biosynthesis; biotin biosynthesis; biotin from 7,8-diaminononanoate: step 1/2.</text>
</comment>
<feature type="binding site" evidence="8">
    <location>
        <position position="55"/>
    </location>
    <ligand>
        <name>Mg(2+)</name>
        <dbReference type="ChEBI" id="CHEBI:18420"/>
    </ligand>
</feature>
<keyword evidence="6 8" id="KW-0067">ATP-binding</keyword>
<proteinExistence type="inferred from homology"/>
<evidence type="ECO:0000256" key="4">
    <source>
        <dbReference type="ARBA" id="ARBA00022741"/>
    </source>
</evidence>
<comment type="caution">
    <text evidence="8">Lacks conserved residue(s) required for the propagation of feature annotation.</text>
</comment>
<organism evidence="9 10">
    <name type="scientific">Nitrincola iocasae</name>
    <dbReference type="NCBI Taxonomy" id="2614693"/>
    <lineage>
        <taxon>Bacteria</taxon>
        <taxon>Pseudomonadati</taxon>
        <taxon>Pseudomonadota</taxon>
        <taxon>Gammaproteobacteria</taxon>
        <taxon>Oceanospirillales</taxon>
        <taxon>Oceanospirillaceae</taxon>
        <taxon>Nitrincola</taxon>
    </lineage>
</organism>
<evidence type="ECO:0000313" key="9">
    <source>
        <dbReference type="EMBL" id="QEW05613.1"/>
    </source>
</evidence>
<dbReference type="Gene3D" id="3.40.50.300">
    <property type="entry name" value="P-loop containing nucleotide triphosphate hydrolases"/>
    <property type="match status" value="1"/>
</dbReference>
<evidence type="ECO:0000256" key="2">
    <source>
        <dbReference type="ARBA" id="ARBA00022598"/>
    </source>
</evidence>
<keyword evidence="7 8" id="KW-0460">Magnesium</keyword>
<feature type="binding site" evidence="8">
    <location>
        <position position="17"/>
    </location>
    <ligand>
        <name>Mg(2+)</name>
        <dbReference type="ChEBI" id="CHEBI:18420"/>
    </ligand>
</feature>
<evidence type="ECO:0000313" key="10">
    <source>
        <dbReference type="Proteomes" id="UP000325606"/>
    </source>
</evidence>
<keyword evidence="10" id="KW-1185">Reference proteome</keyword>
<comment type="function">
    <text evidence="8">Catalyzes a mechanistically unusual reaction, the ATP-dependent insertion of CO2 between the N7 and N8 nitrogen atoms of 7,8-diaminopelargonic acid (DAPA, also called 7,8-diammoniononanoate) to form a ureido ring.</text>
</comment>
<evidence type="ECO:0000256" key="8">
    <source>
        <dbReference type="HAMAP-Rule" id="MF_00336"/>
    </source>
</evidence>
<gene>
    <name evidence="8 9" type="primary">bioD</name>
    <name evidence="9" type="ORF">F5I99_03400</name>
</gene>
<comment type="similarity">
    <text evidence="8">Belongs to the dethiobiotin synthetase family.</text>
</comment>
<keyword evidence="4 8" id="KW-0547">Nucleotide-binding</keyword>
<feature type="binding site" evidence="8">
    <location>
        <begin position="13"/>
        <end position="18"/>
    </location>
    <ligand>
        <name>ATP</name>
        <dbReference type="ChEBI" id="CHEBI:30616"/>
    </ligand>
</feature>
<dbReference type="EC" id="6.3.3.3" evidence="8"/>
<accession>A0A5J6LAP7</accession>
<evidence type="ECO:0000256" key="7">
    <source>
        <dbReference type="ARBA" id="ARBA00022842"/>
    </source>
</evidence>
<dbReference type="CDD" id="cd03109">
    <property type="entry name" value="DTBS"/>
    <property type="match status" value="1"/>
</dbReference>
<dbReference type="PANTHER" id="PTHR43210:SF5">
    <property type="entry name" value="DETHIOBIOTIN SYNTHETASE"/>
    <property type="match status" value="1"/>
</dbReference>
<dbReference type="SUPFAM" id="SSF52540">
    <property type="entry name" value="P-loop containing nucleoside triphosphate hydrolases"/>
    <property type="match status" value="1"/>
</dbReference>
<dbReference type="GO" id="GO:0004141">
    <property type="term" value="F:dethiobiotin synthase activity"/>
    <property type="evidence" value="ECO:0007669"/>
    <property type="project" value="UniProtKB-UniRule"/>
</dbReference>